<dbReference type="Proteomes" id="UP000077659">
    <property type="component" value="Unassembled WGS sequence"/>
</dbReference>
<reference evidence="1 2" key="1">
    <citation type="submission" date="2016-05" db="EMBL/GenBank/DDBJ databases">
        <title>Pathogenic, phenotypic and molecular characterisation of Xanthomonas nasturtii sp. nov. and Xanthomonas floridensis sp. nov., new species of Xanthomonas associated with watercress production in Florida.</title>
        <authorList>
            <person name="Vicente J.G."/>
            <person name="Rothwell S."/>
            <person name="Holub E.B."/>
            <person name="Studholme D.J."/>
        </authorList>
    </citation>
    <scope>NUCLEOTIDE SEQUENCE [LARGE SCALE GENOMIC DNA]</scope>
    <source>
        <strain evidence="1 2">WHRI 8848</strain>
    </source>
</reference>
<comment type="caution">
    <text evidence="1">The sequence shown here is derived from an EMBL/GenBank/DDBJ whole genome shotgun (WGS) entry which is preliminary data.</text>
</comment>
<evidence type="ECO:0000313" key="2">
    <source>
        <dbReference type="Proteomes" id="UP000077659"/>
    </source>
</evidence>
<sequence>MNTIDGCDGVAWCDQAGDNNQPRQAPVWRIIGDPRVIAMLGIASQRSIALPHPRHARLPRR</sequence>
<proteinExistence type="predicted"/>
<evidence type="ECO:0000313" key="1">
    <source>
        <dbReference type="EMBL" id="OAG65727.1"/>
    </source>
</evidence>
<name>A0A1A9M7W3_9XANT</name>
<accession>A0A1A9M7W3</accession>
<organism evidence="1 2">
    <name type="scientific">Xanthomonas floridensis</name>
    <dbReference type="NCBI Taxonomy" id="1843580"/>
    <lineage>
        <taxon>Bacteria</taxon>
        <taxon>Pseudomonadati</taxon>
        <taxon>Pseudomonadota</taxon>
        <taxon>Gammaproteobacteria</taxon>
        <taxon>Lysobacterales</taxon>
        <taxon>Lysobacteraceae</taxon>
        <taxon>Xanthomonas</taxon>
    </lineage>
</organism>
<dbReference type="EMBL" id="LXNG01000055">
    <property type="protein sequence ID" value="OAG65727.1"/>
    <property type="molecule type" value="Genomic_DNA"/>
</dbReference>
<dbReference type="STRING" id="1843580.A7D17_06645"/>
<protein>
    <submittedName>
        <fullName evidence="1">Uncharacterized protein</fullName>
    </submittedName>
</protein>
<gene>
    <name evidence="1" type="ORF">A7D17_06645</name>
</gene>
<dbReference type="AlphaFoldDB" id="A0A1A9M7W3"/>